<proteinExistence type="predicted"/>
<sequence>MIEGKSIADKNVEGASNSVAISEASTEPNIDHGKELSNDVTPGSTILSQVNAVTCIESRPLMGDKAMCTTITEKSVTSSLYY</sequence>
<feature type="compositionally biased region" description="Polar residues" evidence="1">
    <location>
        <begin position="16"/>
        <end position="28"/>
    </location>
</feature>
<dbReference type="EMBL" id="GBRH01171384">
    <property type="protein sequence ID" value="JAE26512.1"/>
    <property type="molecule type" value="Transcribed_RNA"/>
</dbReference>
<name>A0A0A9GPV1_ARUDO</name>
<evidence type="ECO:0000313" key="2">
    <source>
        <dbReference type="EMBL" id="JAE26512.1"/>
    </source>
</evidence>
<reference evidence="2" key="1">
    <citation type="submission" date="2014-09" db="EMBL/GenBank/DDBJ databases">
        <authorList>
            <person name="Magalhaes I.L.F."/>
            <person name="Oliveira U."/>
            <person name="Santos F.R."/>
            <person name="Vidigal T.H.D.A."/>
            <person name="Brescovit A.D."/>
            <person name="Santos A.J."/>
        </authorList>
    </citation>
    <scope>NUCLEOTIDE SEQUENCE</scope>
    <source>
        <tissue evidence="2">Shoot tissue taken approximately 20 cm above the soil surface</tissue>
    </source>
</reference>
<feature type="region of interest" description="Disordered" evidence="1">
    <location>
        <begin position="16"/>
        <end position="42"/>
    </location>
</feature>
<dbReference type="AlphaFoldDB" id="A0A0A9GPV1"/>
<reference evidence="2" key="2">
    <citation type="journal article" date="2015" name="Data Brief">
        <title>Shoot transcriptome of the giant reed, Arundo donax.</title>
        <authorList>
            <person name="Barrero R.A."/>
            <person name="Guerrero F.D."/>
            <person name="Moolhuijzen P."/>
            <person name="Goolsby J.A."/>
            <person name="Tidwell J."/>
            <person name="Bellgard S.E."/>
            <person name="Bellgard M.I."/>
        </authorList>
    </citation>
    <scope>NUCLEOTIDE SEQUENCE</scope>
    <source>
        <tissue evidence="2">Shoot tissue taken approximately 20 cm above the soil surface</tissue>
    </source>
</reference>
<accession>A0A0A9GPV1</accession>
<protein>
    <submittedName>
        <fullName evidence="2">Uncharacterized protein</fullName>
    </submittedName>
</protein>
<organism evidence="2">
    <name type="scientific">Arundo donax</name>
    <name type="common">Giant reed</name>
    <name type="synonym">Donax arundinaceus</name>
    <dbReference type="NCBI Taxonomy" id="35708"/>
    <lineage>
        <taxon>Eukaryota</taxon>
        <taxon>Viridiplantae</taxon>
        <taxon>Streptophyta</taxon>
        <taxon>Embryophyta</taxon>
        <taxon>Tracheophyta</taxon>
        <taxon>Spermatophyta</taxon>
        <taxon>Magnoliopsida</taxon>
        <taxon>Liliopsida</taxon>
        <taxon>Poales</taxon>
        <taxon>Poaceae</taxon>
        <taxon>PACMAD clade</taxon>
        <taxon>Arundinoideae</taxon>
        <taxon>Arundineae</taxon>
        <taxon>Arundo</taxon>
    </lineage>
</organism>
<evidence type="ECO:0000256" key="1">
    <source>
        <dbReference type="SAM" id="MobiDB-lite"/>
    </source>
</evidence>